<sequence>MLGLLDYMQGCTTQHFRLLSPNGYMYNILERFHPRSPLSQMKKFKITKGKGFLTLEGFNQCFFLNIKLFVCGYYK</sequence>
<proteinExistence type="predicted"/>
<dbReference type="Proteomes" id="UP001359559">
    <property type="component" value="Unassembled WGS sequence"/>
</dbReference>
<accession>A0AAN9JSD9</accession>
<evidence type="ECO:0000313" key="2">
    <source>
        <dbReference type="Proteomes" id="UP001359559"/>
    </source>
</evidence>
<comment type="caution">
    <text evidence="1">The sequence shown here is derived from an EMBL/GenBank/DDBJ whole genome shotgun (WGS) entry which is preliminary data.</text>
</comment>
<dbReference type="EMBL" id="JAYKXN010000003">
    <property type="protein sequence ID" value="KAK7303461.1"/>
    <property type="molecule type" value="Genomic_DNA"/>
</dbReference>
<evidence type="ECO:0000313" key="1">
    <source>
        <dbReference type="EMBL" id="KAK7303461.1"/>
    </source>
</evidence>
<dbReference type="AlphaFoldDB" id="A0AAN9JSD9"/>
<keyword evidence="2" id="KW-1185">Reference proteome</keyword>
<organism evidence="1 2">
    <name type="scientific">Clitoria ternatea</name>
    <name type="common">Butterfly pea</name>
    <dbReference type="NCBI Taxonomy" id="43366"/>
    <lineage>
        <taxon>Eukaryota</taxon>
        <taxon>Viridiplantae</taxon>
        <taxon>Streptophyta</taxon>
        <taxon>Embryophyta</taxon>
        <taxon>Tracheophyta</taxon>
        <taxon>Spermatophyta</taxon>
        <taxon>Magnoliopsida</taxon>
        <taxon>eudicotyledons</taxon>
        <taxon>Gunneridae</taxon>
        <taxon>Pentapetalae</taxon>
        <taxon>rosids</taxon>
        <taxon>fabids</taxon>
        <taxon>Fabales</taxon>
        <taxon>Fabaceae</taxon>
        <taxon>Papilionoideae</taxon>
        <taxon>50 kb inversion clade</taxon>
        <taxon>NPAAA clade</taxon>
        <taxon>indigoferoid/millettioid clade</taxon>
        <taxon>Phaseoleae</taxon>
        <taxon>Clitoria</taxon>
    </lineage>
</organism>
<reference evidence="1 2" key="1">
    <citation type="submission" date="2024-01" db="EMBL/GenBank/DDBJ databases">
        <title>The genomes of 5 underutilized Papilionoideae crops provide insights into root nodulation and disease resistance.</title>
        <authorList>
            <person name="Yuan L."/>
        </authorList>
    </citation>
    <scope>NUCLEOTIDE SEQUENCE [LARGE SCALE GENOMIC DNA]</scope>
    <source>
        <strain evidence="1">LY-2023</strain>
        <tissue evidence="1">Leaf</tissue>
    </source>
</reference>
<name>A0AAN9JSD9_CLITE</name>
<protein>
    <submittedName>
        <fullName evidence="1">Uncharacterized protein</fullName>
    </submittedName>
</protein>
<gene>
    <name evidence="1" type="ORF">RJT34_14368</name>
</gene>